<organism evidence="1">
    <name type="scientific">candidate division WOR-3 bacterium</name>
    <dbReference type="NCBI Taxonomy" id="2052148"/>
    <lineage>
        <taxon>Bacteria</taxon>
        <taxon>Bacteria division WOR-3</taxon>
    </lineage>
</organism>
<dbReference type="AlphaFoldDB" id="A0A7C0ZD14"/>
<proteinExistence type="predicted"/>
<dbReference type="InterPro" id="IPR032286">
    <property type="entry name" value="DUF4837"/>
</dbReference>
<gene>
    <name evidence="1" type="ORF">ENF18_06025</name>
</gene>
<protein>
    <submittedName>
        <fullName evidence="1">DUF4837 family protein</fullName>
    </submittedName>
</protein>
<dbReference type="Pfam" id="PF16125">
    <property type="entry name" value="DUF4837"/>
    <property type="match status" value="1"/>
</dbReference>
<reference evidence="1" key="1">
    <citation type="journal article" date="2020" name="mSystems">
        <title>Genome- and Community-Level Interaction Insights into Carbon Utilization and Element Cycling Functions of Hydrothermarchaeota in Hydrothermal Sediment.</title>
        <authorList>
            <person name="Zhou Z."/>
            <person name="Liu Y."/>
            <person name="Xu W."/>
            <person name="Pan J."/>
            <person name="Luo Z.H."/>
            <person name="Li M."/>
        </authorList>
    </citation>
    <scope>NUCLEOTIDE SEQUENCE [LARGE SCALE GENOMIC DNA]</scope>
    <source>
        <strain evidence="1">HyVt-102</strain>
    </source>
</reference>
<dbReference type="PROSITE" id="PS51257">
    <property type="entry name" value="PROKAR_LIPOPROTEIN"/>
    <property type="match status" value="1"/>
</dbReference>
<name>A0A7C0ZD14_UNCW3</name>
<dbReference type="Proteomes" id="UP000885847">
    <property type="component" value="Unassembled WGS sequence"/>
</dbReference>
<accession>A0A7C0ZD14</accession>
<evidence type="ECO:0000313" key="1">
    <source>
        <dbReference type="EMBL" id="HDI83331.1"/>
    </source>
</evidence>
<dbReference type="EMBL" id="DQWE01000286">
    <property type="protein sequence ID" value="HDI83331.1"/>
    <property type="molecule type" value="Genomic_DNA"/>
</dbReference>
<comment type="caution">
    <text evidence="1">The sequence shown here is derived from an EMBL/GenBank/DDBJ whole genome shotgun (WGS) entry which is preliminary data.</text>
</comment>
<sequence length="323" mass="37651">MKKMQKFILILFLSTGLSVISCSREPLPHAAGARDHVVIIIPRGEEDIGSLLTPYIEKVYFYPSKEQVYVTDILNPGKLQTYRYWRNLVMIGWLNTYIDTLLSPEALSQVKKEGGVFRLEDMYVSGQTVILIAGKDKKTVEKLIKDYGETIYLTLRKGERNRIAKLLYMDGEQKKMEDTMRRLLGAWVRVPLGYQVSVREDNIFSIIRAYPDRLVTIYYNKGTFNGNPVHFRDSLFTRYFEGDSILKERTKIDTVDFNGIKAIRMRGIWQNMKKVMGGPFITYIINKDGFYYFIDGHVFAPSKKKWPYLEEVDIIMHTFRTEL</sequence>